<evidence type="ECO:0000256" key="1">
    <source>
        <dbReference type="ARBA" id="ARBA00022741"/>
    </source>
</evidence>
<dbReference type="SUPFAM" id="SSF54980">
    <property type="entry name" value="EF-G C-terminal domain-like"/>
    <property type="match status" value="1"/>
</dbReference>
<protein>
    <recommendedName>
        <fullName evidence="5">Elongation Factor G domain-containing protein</fullName>
    </recommendedName>
</protein>
<evidence type="ECO:0000256" key="2">
    <source>
        <dbReference type="ARBA" id="ARBA00023134"/>
    </source>
</evidence>
<dbReference type="GO" id="GO:0005829">
    <property type="term" value="C:cytosol"/>
    <property type="evidence" value="ECO:0007669"/>
    <property type="project" value="TreeGrafter"/>
</dbReference>
<dbReference type="GO" id="GO:0046540">
    <property type="term" value="C:U4/U6 x U5 tri-snRNP complex"/>
    <property type="evidence" value="ECO:0007669"/>
    <property type="project" value="TreeGrafter"/>
</dbReference>
<dbReference type="AlphaFoldDB" id="A0A540N8T8"/>
<reference evidence="3 4" key="1">
    <citation type="journal article" date="2019" name="G3 (Bethesda)">
        <title>Sequencing of a Wild Apple (Malus baccata) Genome Unravels the Differences Between Cultivated and Wild Apple Species Regarding Disease Resistance and Cold Tolerance.</title>
        <authorList>
            <person name="Chen X."/>
        </authorList>
    </citation>
    <scope>NUCLEOTIDE SEQUENCE [LARGE SCALE GENOMIC DNA]</scope>
    <source>
        <strain evidence="4">cv. Shandingzi</strain>
        <tissue evidence="3">Leaves</tissue>
    </source>
</reference>
<dbReference type="PANTHER" id="PTHR42908">
    <property type="entry name" value="TRANSLATION ELONGATION FACTOR-RELATED"/>
    <property type="match status" value="1"/>
</dbReference>
<name>A0A540N8T8_MALBA</name>
<dbReference type="FunFam" id="3.30.70.870:FF:000002">
    <property type="entry name" value="Translation elongation factor 2"/>
    <property type="match status" value="1"/>
</dbReference>
<dbReference type="PANTHER" id="PTHR42908:SF6">
    <property type="entry name" value="116 KDA U5 SMALL NUCLEAR RIBONUCLEOPROTEIN COMPONENT"/>
    <property type="match status" value="1"/>
</dbReference>
<dbReference type="GO" id="GO:0005525">
    <property type="term" value="F:GTP binding"/>
    <property type="evidence" value="ECO:0007669"/>
    <property type="project" value="UniProtKB-KW"/>
</dbReference>
<evidence type="ECO:0000313" key="4">
    <source>
        <dbReference type="Proteomes" id="UP000315295"/>
    </source>
</evidence>
<dbReference type="GO" id="GO:0071007">
    <property type="term" value="C:U2-type catalytic step 2 spliceosome"/>
    <property type="evidence" value="ECO:0007669"/>
    <property type="project" value="TreeGrafter"/>
</dbReference>
<dbReference type="EMBL" id="VIEB01000085">
    <property type="protein sequence ID" value="TQE07457.1"/>
    <property type="molecule type" value="Genomic_DNA"/>
</dbReference>
<gene>
    <name evidence="3" type="ORF">C1H46_006934</name>
</gene>
<evidence type="ECO:0000313" key="3">
    <source>
        <dbReference type="EMBL" id="TQE07457.1"/>
    </source>
</evidence>
<dbReference type="GO" id="GO:0030623">
    <property type="term" value="F:U5 snRNA binding"/>
    <property type="evidence" value="ECO:0007669"/>
    <property type="project" value="TreeGrafter"/>
</dbReference>
<dbReference type="Proteomes" id="UP000315295">
    <property type="component" value="Unassembled WGS sequence"/>
</dbReference>
<dbReference type="InterPro" id="IPR035647">
    <property type="entry name" value="EFG_III/V"/>
</dbReference>
<dbReference type="Gene3D" id="3.30.70.870">
    <property type="entry name" value="Elongation Factor G (Translational Gtpase), domain 3"/>
    <property type="match status" value="1"/>
</dbReference>
<sequence>MKTSTLYNEYYDKDVNIFRPRQFNTLPVVKTETEPLNPCVLPKMVEGLRKISKSYPLARTKVEEFGEHTILGTGELYLDSIMKDLRELYLEVEVKVDPVVSLCETVV</sequence>
<dbReference type="STRING" id="106549.A0A540N8T8"/>
<dbReference type="GO" id="GO:0003924">
    <property type="term" value="F:GTPase activity"/>
    <property type="evidence" value="ECO:0007669"/>
    <property type="project" value="TreeGrafter"/>
</dbReference>
<accession>A0A540N8T8</accession>
<evidence type="ECO:0008006" key="5">
    <source>
        <dbReference type="Google" id="ProtNLM"/>
    </source>
</evidence>
<proteinExistence type="predicted"/>
<keyword evidence="1" id="KW-0547">Nucleotide-binding</keyword>
<keyword evidence="2" id="KW-0342">GTP-binding</keyword>
<keyword evidence="4" id="KW-1185">Reference proteome</keyword>
<comment type="caution">
    <text evidence="3">The sequence shown here is derived from an EMBL/GenBank/DDBJ whole genome shotgun (WGS) entry which is preliminary data.</text>
</comment>
<organism evidence="3 4">
    <name type="scientific">Malus baccata</name>
    <name type="common">Siberian crab apple</name>
    <name type="synonym">Pyrus baccata</name>
    <dbReference type="NCBI Taxonomy" id="106549"/>
    <lineage>
        <taxon>Eukaryota</taxon>
        <taxon>Viridiplantae</taxon>
        <taxon>Streptophyta</taxon>
        <taxon>Embryophyta</taxon>
        <taxon>Tracheophyta</taxon>
        <taxon>Spermatophyta</taxon>
        <taxon>Magnoliopsida</taxon>
        <taxon>eudicotyledons</taxon>
        <taxon>Gunneridae</taxon>
        <taxon>Pentapetalae</taxon>
        <taxon>rosids</taxon>
        <taxon>fabids</taxon>
        <taxon>Rosales</taxon>
        <taxon>Rosaceae</taxon>
        <taxon>Amygdaloideae</taxon>
        <taxon>Maleae</taxon>
        <taxon>Malus</taxon>
    </lineage>
</organism>
<dbReference type="GO" id="GO:0000398">
    <property type="term" value="P:mRNA splicing, via spliceosome"/>
    <property type="evidence" value="ECO:0007669"/>
    <property type="project" value="TreeGrafter"/>
</dbReference>